<feature type="region of interest" description="Disordered" evidence="9">
    <location>
        <begin position="450"/>
        <end position="643"/>
    </location>
</feature>
<dbReference type="Proteomes" id="UP001501920">
    <property type="component" value="Chromosome 5"/>
</dbReference>
<evidence type="ECO:0000259" key="10">
    <source>
        <dbReference type="PROSITE" id="PS50102"/>
    </source>
</evidence>
<dbReference type="InterPro" id="IPR000504">
    <property type="entry name" value="RRM_dom"/>
</dbReference>
<dbReference type="InterPro" id="IPR035979">
    <property type="entry name" value="RBD_domain_sf"/>
</dbReference>
<feature type="compositionally biased region" description="Polar residues" evidence="9">
    <location>
        <begin position="163"/>
        <end position="182"/>
    </location>
</feature>
<evidence type="ECO:0000256" key="5">
    <source>
        <dbReference type="ARBA" id="ARBA00023159"/>
    </source>
</evidence>
<reference evidence="11" key="3">
    <citation type="submission" date="2025-09" db="UniProtKB">
        <authorList>
            <consortium name="Ensembl"/>
        </authorList>
    </citation>
    <scope>IDENTIFICATION</scope>
</reference>
<evidence type="ECO:0000256" key="4">
    <source>
        <dbReference type="ARBA" id="ARBA00023015"/>
    </source>
</evidence>
<gene>
    <name evidence="11" type="primary">PPRC1</name>
</gene>
<evidence type="ECO:0000256" key="2">
    <source>
        <dbReference type="ARBA" id="ARBA00022553"/>
    </source>
</evidence>
<feature type="compositionally biased region" description="Basic and acidic residues" evidence="9">
    <location>
        <begin position="298"/>
        <end position="316"/>
    </location>
</feature>
<dbReference type="STRING" id="42514.ENSPNAP00000009383"/>
<reference evidence="11 12" key="1">
    <citation type="submission" date="2020-10" db="EMBL/GenBank/DDBJ databases">
        <title>Pygocentrus nattereri (red-bellied piranha) genome, fPygNat1, primary haplotype.</title>
        <authorList>
            <person name="Myers G."/>
            <person name="Meyer A."/>
            <person name="Karagic N."/>
            <person name="Pippel M."/>
            <person name="Winkler S."/>
            <person name="Tracey A."/>
            <person name="Wood J."/>
            <person name="Formenti G."/>
            <person name="Howe K."/>
            <person name="Fedrigo O."/>
            <person name="Jarvis E.D."/>
        </authorList>
    </citation>
    <scope>NUCLEOTIDE SEQUENCE [LARGE SCALE GENOMIC DNA]</scope>
</reference>
<keyword evidence="4" id="KW-0805">Transcription regulation</keyword>
<dbReference type="PANTHER" id="PTHR15528:SF5">
    <property type="entry name" value="PEROXISOME PROLIFERATOR-ACTIVATED RECEPTOR GAMMA COACTIVATOR-RELATED PROTEIN 1"/>
    <property type="match status" value="1"/>
</dbReference>
<keyword evidence="7" id="KW-0539">Nucleus</keyword>
<feature type="region of interest" description="Disordered" evidence="9">
    <location>
        <begin position="367"/>
        <end position="390"/>
    </location>
</feature>
<evidence type="ECO:0000256" key="3">
    <source>
        <dbReference type="ARBA" id="ARBA00022884"/>
    </source>
</evidence>
<feature type="region of interest" description="Disordered" evidence="9">
    <location>
        <begin position="162"/>
        <end position="194"/>
    </location>
</feature>
<evidence type="ECO:0000256" key="9">
    <source>
        <dbReference type="SAM" id="MobiDB-lite"/>
    </source>
</evidence>
<dbReference type="GO" id="GO:0005634">
    <property type="term" value="C:nucleus"/>
    <property type="evidence" value="ECO:0007669"/>
    <property type="project" value="UniProtKB-SubCell"/>
</dbReference>
<feature type="region of interest" description="Disordered" evidence="9">
    <location>
        <begin position="651"/>
        <end position="670"/>
    </location>
</feature>
<feature type="compositionally biased region" description="Basic residues" evidence="9">
    <location>
        <begin position="1141"/>
        <end position="1163"/>
    </location>
</feature>
<feature type="compositionally biased region" description="Basic and acidic residues" evidence="9">
    <location>
        <begin position="532"/>
        <end position="548"/>
    </location>
</feature>
<dbReference type="GO" id="GO:0003712">
    <property type="term" value="F:transcription coregulator activity"/>
    <property type="evidence" value="ECO:0007669"/>
    <property type="project" value="InterPro"/>
</dbReference>
<evidence type="ECO:0000313" key="12">
    <source>
        <dbReference type="Proteomes" id="UP001501920"/>
    </source>
</evidence>
<feature type="compositionally biased region" description="Low complexity" evidence="9">
    <location>
        <begin position="602"/>
        <end position="612"/>
    </location>
</feature>
<reference evidence="11" key="2">
    <citation type="submission" date="2025-08" db="UniProtKB">
        <authorList>
            <consortium name="Ensembl"/>
        </authorList>
    </citation>
    <scope>IDENTIFICATION</scope>
</reference>
<keyword evidence="12" id="KW-1185">Reference proteome</keyword>
<dbReference type="PROSITE" id="PS50102">
    <property type="entry name" value="RRM"/>
    <property type="match status" value="1"/>
</dbReference>
<feature type="compositionally biased region" description="Polar residues" evidence="9">
    <location>
        <begin position="620"/>
        <end position="632"/>
    </location>
</feature>
<dbReference type="GO" id="GO:0003723">
    <property type="term" value="F:RNA binding"/>
    <property type="evidence" value="ECO:0007669"/>
    <property type="project" value="UniProtKB-UniRule"/>
</dbReference>
<dbReference type="SUPFAM" id="SSF54928">
    <property type="entry name" value="RNA-binding domain, RBD"/>
    <property type="match status" value="1"/>
</dbReference>
<evidence type="ECO:0000256" key="8">
    <source>
        <dbReference type="PROSITE-ProRule" id="PRU00176"/>
    </source>
</evidence>
<feature type="compositionally biased region" description="Polar residues" evidence="9">
    <location>
        <begin position="921"/>
        <end position="930"/>
    </location>
</feature>
<feature type="compositionally biased region" description="Basic residues" evidence="9">
    <location>
        <begin position="1052"/>
        <end position="1063"/>
    </location>
</feature>
<sequence length="1318" mass="144796">MQIPRVSSRPSQCGLIHMFTECSCKMAARWGTGEEIINPCNMEYFSSASLDEAEILQDGLCSLQHHGLDTGDTLEALQSCLDPSILSIFEDSPVGEVKTGVYEESEATLLTALTEILDNVDDENLSPFDSLPDAELLQGQKGHEHASLRKFISLSRTPEKESMLSSTQFPGKTLPFTSNGSLQRCDEEDGDESSPMLVQDLGESSVDELDWCLPIFLEQDGESMSVNLNDLVKRIHPYSMTLCMEGEEQLLPEGGIVLEVIDNGEHGEPILAIPDLSVPLSLPSRDSAEGEQSIPENSAEKASIKPDDIPAEEARSSEVSLVKNGVVENVVTKQPKEELSKKCPSKRKKKWKVDKSQIVEGRVLRSASSKRAVEEPIREPQEQEKKKKKVSFAPVPSVAMPEKCKVEKATEVVNEIPASILITSKPTVQAPPREFCTEVLESKLVPIPDDKLTTVALPLEKCGESGTSKEEPAASPPSEPKPKSLSLQQYRLLRQHKKPPSPEKTGDNSTKWPSLPETPKELPPIPCLPDLNPRDPRRPSTPAKKEPAAEIMPAWQPRGPAAPPTPEALLIPPASMLASSRKPEPLKSGPPPPSKPAENLASVQPNSVVPSVQPSPPKLTISTNVPQNTIPRTVSPPAKQTPIEMPVSLPVATTNGASQSPHAAGQTKCLQDTPSASAQVIVSKVQEICKPQAMTDIATRTTTNVQTSNAITNKPNAAVPLKRVAEQTVGASVPELAKPPLPANITRPAVGSQRHVAPIAAQPFASAPIQARIVKLAEQMRMASVPVTKAKSPTAELIESFTSEIGIEAADLTSLLEQFEETQPKEEQSLPEVCGRAAAVGNSSTEQHAESKALKKASSPDLASTAGLTPPATPPHQMWKPLAPVALLGKPKNSEVPKPTPTKAIQIEPRPLNSGKLPSKPQASVTLGPTQPFSLDHDYCVVPKEASQKELGSRWNIKQQSSIMIKSIELPSNHKAPQQCDSKLVSAPFATGSIQKNLKPSQPKKEPLTSTFMVTPDASPDRMDTECSLQDENSSRHQKLQGYSERSPSPYHQKRGRSHRTYRTRICSSSGSRSSSSESSRSCSRSPSRKRYRSGHSGSSSGSPSRFRSRSRSYSRSPSPPRRRRYSYSSSCSRSWSRSQSRSRSRSTSRSRSRSPPPRHQHWNTHFGPYQRANYCYDSRDDTKETRRYKEKAIEERRVVYVGRIHGGMTRKELRERFSYFGEIEDCTVHFREQGDNYGFVTYYSTKDAFNAIENGSKLRQPNELPFDLCFGGRRQFCRTSYADLDSNQDYDPAPAKRKFDALDFDTLLKQAQRNLKR</sequence>
<feature type="compositionally biased region" description="Low complexity" evidence="9">
    <location>
        <begin position="483"/>
        <end position="492"/>
    </location>
</feature>
<keyword evidence="6" id="KW-0804">Transcription</keyword>
<dbReference type="Gene3D" id="3.30.70.330">
    <property type="match status" value="1"/>
</dbReference>
<feature type="compositionally biased region" description="Low complexity" evidence="9">
    <location>
        <begin position="1127"/>
        <end position="1140"/>
    </location>
</feature>
<evidence type="ECO:0000256" key="6">
    <source>
        <dbReference type="ARBA" id="ARBA00023163"/>
    </source>
</evidence>
<feature type="compositionally biased region" description="Basic and acidic residues" evidence="9">
    <location>
        <begin position="461"/>
        <end position="472"/>
    </location>
</feature>
<dbReference type="Pfam" id="PF00076">
    <property type="entry name" value="RRM_1"/>
    <property type="match status" value="1"/>
</dbReference>
<dbReference type="InterPro" id="IPR012677">
    <property type="entry name" value="Nucleotide-bd_a/b_plait_sf"/>
</dbReference>
<protein>
    <recommendedName>
        <fullName evidence="10">RRM domain-containing protein</fullName>
    </recommendedName>
</protein>
<feature type="compositionally biased region" description="Low complexity" evidence="9">
    <location>
        <begin position="1095"/>
        <end position="1106"/>
    </location>
</feature>
<feature type="region of interest" description="Disordered" evidence="9">
    <location>
        <begin position="993"/>
        <end position="1166"/>
    </location>
</feature>
<feature type="compositionally biased region" description="Low complexity" evidence="9">
    <location>
        <begin position="1068"/>
        <end position="1086"/>
    </location>
</feature>
<keyword evidence="3 8" id="KW-0694">RNA-binding</keyword>
<feature type="domain" description="RRM" evidence="10">
    <location>
        <begin position="1198"/>
        <end position="1272"/>
    </location>
</feature>
<dbReference type="CDD" id="cd12624">
    <property type="entry name" value="RRM_PRC"/>
    <property type="match status" value="1"/>
</dbReference>
<dbReference type="InterPro" id="IPR034605">
    <property type="entry name" value="PGC-1"/>
</dbReference>
<keyword evidence="5" id="KW-0010">Activator</keyword>
<evidence type="ECO:0000256" key="1">
    <source>
        <dbReference type="ARBA" id="ARBA00004123"/>
    </source>
</evidence>
<dbReference type="PANTHER" id="PTHR15528">
    <property type="entry name" value="PEROXISOME PROLIFERATOR ACTIVATED RECEPTOR GAMMA COACTIVATOR 1 PGC-1 -RELATED"/>
    <property type="match status" value="1"/>
</dbReference>
<dbReference type="GeneTree" id="ENSGT00950000183137"/>
<evidence type="ECO:0000313" key="11">
    <source>
        <dbReference type="Ensembl" id="ENSPNAP00000009383.1"/>
    </source>
</evidence>
<dbReference type="InterPro" id="IPR034834">
    <property type="entry name" value="PRC_RRM"/>
</dbReference>
<feature type="region of interest" description="Disordered" evidence="9">
    <location>
        <begin position="838"/>
        <end position="930"/>
    </location>
</feature>
<proteinExistence type="predicted"/>
<dbReference type="SMART" id="SM00360">
    <property type="entry name" value="RRM"/>
    <property type="match status" value="1"/>
</dbReference>
<accession>A0A3B4CCY4</accession>
<comment type="subcellular location">
    <subcellularLocation>
        <location evidence="1">Nucleus</location>
    </subcellularLocation>
</comment>
<dbReference type="Ensembl" id="ENSPNAT00000015717.2">
    <property type="protein sequence ID" value="ENSPNAP00000009383.1"/>
    <property type="gene ID" value="ENSPNAG00000014869.2"/>
</dbReference>
<keyword evidence="2" id="KW-0597">Phosphoprotein</keyword>
<feature type="compositionally biased region" description="Basic and acidic residues" evidence="9">
    <location>
        <begin position="371"/>
        <end position="385"/>
    </location>
</feature>
<feature type="compositionally biased region" description="Polar residues" evidence="9">
    <location>
        <begin position="651"/>
        <end position="661"/>
    </location>
</feature>
<feature type="region of interest" description="Disordered" evidence="9">
    <location>
        <begin position="282"/>
        <end position="317"/>
    </location>
</feature>
<evidence type="ECO:0000256" key="7">
    <source>
        <dbReference type="ARBA" id="ARBA00023242"/>
    </source>
</evidence>
<organism evidence="11 12">
    <name type="scientific">Pygocentrus nattereri</name>
    <name type="common">Red-bellied piranha</name>
    <dbReference type="NCBI Taxonomy" id="42514"/>
    <lineage>
        <taxon>Eukaryota</taxon>
        <taxon>Metazoa</taxon>
        <taxon>Chordata</taxon>
        <taxon>Craniata</taxon>
        <taxon>Vertebrata</taxon>
        <taxon>Euteleostomi</taxon>
        <taxon>Actinopterygii</taxon>
        <taxon>Neopterygii</taxon>
        <taxon>Teleostei</taxon>
        <taxon>Ostariophysi</taxon>
        <taxon>Characiformes</taxon>
        <taxon>Characoidei</taxon>
        <taxon>Pygocentrus</taxon>
    </lineage>
</organism>
<dbReference type="GO" id="GO:0045944">
    <property type="term" value="P:positive regulation of transcription by RNA polymerase II"/>
    <property type="evidence" value="ECO:0007669"/>
    <property type="project" value="TreeGrafter"/>
</dbReference>
<name>A0A3B4CCY4_PYGNA</name>